<evidence type="ECO:0000313" key="4">
    <source>
        <dbReference type="Proteomes" id="UP000189941"/>
    </source>
</evidence>
<evidence type="ECO:0000313" key="3">
    <source>
        <dbReference type="EMBL" id="SJZ70875.1"/>
    </source>
</evidence>
<dbReference type="STRING" id="1121925.SAMN02746011_01561"/>
<proteinExistence type="predicted"/>
<dbReference type="Proteomes" id="UP000189941">
    <property type="component" value="Unassembled WGS sequence"/>
</dbReference>
<dbReference type="InterPro" id="IPR049492">
    <property type="entry name" value="BD-FAE-like_dom"/>
</dbReference>
<organism evidence="3 4">
    <name type="scientific">Globicatella sulfidifaciens DSM 15739</name>
    <dbReference type="NCBI Taxonomy" id="1121925"/>
    <lineage>
        <taxon>Bacteria</taxon>
        <taxon>Bacillati</taxon>
        <taxon>Bacillota</taxon>
        <taxon>Bacilli</taxon>
        <taxon>Lactobacillales</taxon>
        <taxon>Aerococcaceae</taxon>
        <taxon>Globicatella</taxon>
    </lineage>
</organism>
<keyword evidence="1" id="KW-0378">Hydrolase</keyword>
<dbReference type="GO" id="GO:0016787">
    <property type="term" value="F:hydrolase activity"/>
    <property type="evidence" value="ECO:0007669"/>
    <property type="project" value="UniProtKB-KW"/>
</dbReference>
<dbReference type="AlphaFoldDB" id="A0A1T4MVT2"/>
<dbReference type="OrthoDB" id="9794725at2"/>
<dbReference type="InterPro" id="IPR029058">
    <property type="entry name" value="AB_hydrolase_fold"/>
</dbReference>
<dbReference type="PANTHER" id="PTHR48081:SF6">
    <property type="entry name" value="PEPTIDASE S9 PROLYL OLIGOPEPTIDASE CATALYTIC DOMAIN-CONTAINING PROTEIN"/>
    <property type="match status" value="1"/>
</dbReference>
<evidence type="ECO:0000256" key="1">
    <source>
        <dbReference type="ARBA" id="ARBA00022801"/>
    </source>
</evidence>
<protein>
    <submittedName>
        <fullName evidence="3">Acetyl esterase/lipase</fullName>
    </submittedName>
</protein>
<reference evidence="4" key="1">
    <citation type="submission" date="2017-02" db="EMBL/GenBank/DDBJ databases">
        <authorList>
            <person name="Varghese N."/>
            <person name="Submissions S."/>
        </authorList>
    </citation>
    <scope>NUCLEOTIDE SEQUENCE [LARGE SCALE GENOMIC DNA]</scope>
    <source>
        <strain evidence="4">DSM 15739</strain>
    </source>
</reference>
<dbReference type="EMBL" id="FUWO01000014">
    <property type="protein sequence ID" value="SJZ70875.1"/>
    <property type="molecule type" value="Genomic_DNA"/>
</dbReference>
<dbReference type="Gene3D" id="3.40.50.1820">
    <property type="entry name" value="alpha/beta hydrolase"/>
    <property type="match status" value="1"/>
</dbReference>
<gene>
    <name evidence="3" type="ORF">SAMN02746011_01561</name>
</gene>
<dbReference type="RefSeq" id="WP_078756274.1">
    <property type="nucleotide sequence ID" value="NZ_FUWO01000014.1"/>
</dbReference>
<dbReference type="PANTHER" id="PTHR48081">
    <property type="entry name" value="AB HYDROLASE SUPERFAMILY PROTEIN C4A8.06C"/>
    <property type="match status" value="1"/>
</dbReference>
<name>A0A1T4MVT2_9LACT</name>
<dbReference type="Pfam" id="PF20434">
    <property type="entry name" value="BD-FAE"/>
    <property type="match status" value="1"/>
</dbReference>
<feature type="domain" description="BD-FAE-like" evidence="2">
    <location>
        <begin position="26"/>
        <end position="213"/>
    </location>
</feature>
<accession>A0A1T4MVT2</accession>
<evidence type="ECO:0000259" key="2">
    <source>
        <dbReference type="Pfam" id="PF20434"/>
    </source>
</evidence>
<dbReference type="SUPFAM" id="SSF53474">
    <property type="entry name" value="alpha/beta-Hydrolases"/>
    <property type="match status" value="1"/>
</dbReference>
<dbReference type="InterPro" id="IPR050300">
    <property type="entry name" value="GDXG_lipolytic_enzyme"/>
</dbReference>
<sequence length="268" mass="30000">MFHQKILIEGKEKKAFLTTYILDNYDEFSKNRIRPIVVICPGGGYAMTSDREAEAVAIRMNNFGYHAAVLKYSVAPSRYPESLIQLAKSLKLLRESAVEWNIDSQKIIIAGFSAGGHLAASLGVSWHNEAIYRPYGLSSHQIQPNGLLLSYPVISSKTYGHKDSFLNLLGENYEAEHHLHSLEDLVTGHTPKSFIWHTDEDDLVVAENSLNFVLNLRKAKVPVEFHLFTQGGHGLSLANYETNIGGYGIVEGAAVWPELFRTWVENNL</sequence>
<keyword evidence="4" id="KW-1185">Reference proteome</keyword>